<accession>A0A9P8TH05</accession>
<dbReference type="Proteomes" id="UP000788993">
    <property type="component" value="Unassembled WGS sequence"/>
</dbReference>
<sequence>MSYRLSASGIGISISWSNRPGRLRLASMELILLVAPITTTAPSMLSKAIKRVAVTRVSTSETSSLLRLGVSESISSIKMIAGWYFMASLKYSRSFSSVPPRYFDTIAGPLILIT</sequence>
<protein>
    <submittedName>
        <fullName evidence="1">Uncharacterized protein</fullName>
    </submittedName>
</protein>
<dbReference type="EMBL" id="JAEUBD010000095">
    <property type="protein sequence ID" value="KAH3678036.1"/>
    <property type="molecule type" value="Genomic_DNA"/>
</dbReference>
<comment type="caution">
    <text evidence="1">The sequence shown here is derived from an EMBL/GenBank/DDBJ whole genome shotgun (WGS) entry which is preliminary data.</text>
</comment>
<evidence type="ECO:0000313" key="2">
    <source>
        <dbReference type="Proteomes" id="UP000788993"/>
    </source>
</evidence>
<reference evidence="1" key="2">
    <citation type="submission" date="2021-01" db="EMBL/GenBank/DDBJ databases">
        <authorList>
            <person name="Schikora-Tamarit M.A."/>
        </authorList>
    </citation>
    <scope>NUCLEOTIDE SEQUENCE</scope>
    <source>
        <strain evidence="1">NCAIM Y.01608</strain>
    </source>
</reference>
<organism evidence="1 2">
    <name type="scientific">Ogataea polymorpha</name>
    <dbReference type="NCBI Taxonomy" id="460523"/>
    <lineage>
        <taxon>Eukaryota</taxon>
        <taxon>Fungi</taxon>
        <taxon>Dikarya</taxon>
        <taxon>Ascomycota</taxon>
        <taxon>Saccharomycotina</taxon>
        <taxon>Pichiomycetes</taxon>
        <taxon>Pichiales</taxon>
        <taxon>Pichiaceae</taxon>
        <taxon>Ogataea</taxon>
    </lineage>
</organism>
<name>A0A9P8TH05_9ASCO</name>
<proteinExistence type="predicted"/>
<reference evidence="1" key="1">
    <citation type="journal article" date="2021" name="Open Biol.">
        <title>Shared evolutionary footprints suggest mitochondrial oxidative damage underlies multiple complex I losses in fungi.</title>
        <authorList>
            <person name="Schikora-Tamarit M.A."/>
            <person name="Marcet-Houben M."/>
            <person name="Nosek J."/>
            <person name="Gabaldon T."/>
        </authorList>
    </citation>
    <scope>NUCLEOTIDE SEQUENCE</scope>
    <source>
        <strain evidence="1">NCAIM Y.01608</strain>
    </source>
</reference>
<dbReference type="PANTHER" id="PTHR37449:SF1">
    <property type="entry name" value="OS02G0159950 PROTEIN"/>
    <property type="match status" value="1"/>
</dbReference>
<dbReference type="PANTHER" id="PTHR37449">
    <property type="match status" value="1"/>
</dbReference>
<keyword evidence="2" id="KW-1185">Reference proteome</keyword>
<evidence type="ECO:0000313" key="1">
    <source>
        <dbReference type="EMBL" id="KAH3678036.1"/>
    </source>
</evidence>
<gene>
    <name evidence="1" type="ORF">OGATHE_000691</name>
</gene>
<dbReference type="AlphaFoldDB" id="A0A9P8TH05"/>